<gene>
    <name evidence="2" type="ORF">PSON_ATCC_30995.1.T0610100</name>
</gene>
<proteinExistence type="predicted"/>
<evidence type="ECO:0000313" key="3">
    <source>
        <dbReference type="Proteomes" id="UP000692954"/>
    </source>
</evidence>
<evidence type="ECO:0000313" key="2">
    <source>
        <dbReference type="EMBL" id="CAD8093669.1"/>
    </source>
</evidence>
<dbReference type="OrthoDB" id="282826at2759"/>
<feature type="transmembrane region" description="Helical" evidence="1">
    <location>
        <begin position="24"/>
        <end position="44"/>
    </location>
</feature>
<keyword evidence="1" id="KW-1133">Transmembrane helix</keyword>
<keyword evidence="3" id="KW-1185">Reference proteome</keyword>
<evidence type="ECO:0000256" key="1">
    <source>
        <dbReference type="SAM" id="Phobius"/>
    </source>
</evidence>
<keyword evidence="1" id="KW-0472">Membrane</keyword>
<reference evidence="2" key="1">
    <citation type="submission" date="2021-01" db="EMBL/GenBank/DDBJ databases">
        <authorList>
            <consortium name="Genoscope - CEA"/>
            <person name="William W."/>
        </authorList>
    </citation>
    <scope>NUCLEOTIDE SEQUENCE</scope>
</reference>
<name>A0A8S1NQJ8_9CILI</name>
<dbReference type="EMBL" id="CAJJDN010000061">
    <property type="protein sequence ID" value="CAD8093669.1"/>
    <property type="molecule type" value="Genomic_DNA"/>
</dbReference>
<dbReference type="Proteomes" id="UP000692954">
    <property type="component" value="Unassembled WGS sequence"/>
</dbReference>
<keyword evidence="1" id="KW-0812">Transmembrane</keyword>
<sequence>MIWKKLDAFLSKAETKGFKMANKAHVYVVNGILCLIAYNVYTVFRGYNEFFLEARHEAAPDLDEVTGEPQYPINKNVRRNQQ</sequence>
<dbReference type="AlphaFoldDB" id="A0A8S1NQJ8"/>
<organism evidence="2 3">
    <name type="scientific">Paramecium sonneborni</name>
    <dbReference type="NCBI Taxonomy" id="65129"/>
    <lineage>
        <taxon>Eukaryota</taxon>
        <taxon>Sar</taxon>
        <taxon>Alveolata</taxon>
        <taxon>Ciliophora</taxon>
        <taxon>Intramacronucleata</taxon>
        <taxon>Oligohymenophorea</taxon>
        <taxon>Peniculida</taxon>
        <taxon>Parameciidae</taxon>
        <taxon>Paramecium</taxon>
    </lineage>
</organism>
<protein>
    <submittedName>
        <fullName evidence="2">Uncharacterized protein</fullName>
    </submittedName>
</protein>
<accession>A0A8S1NQJ8</accession>
<comment type="caution">
    <text evidence="2">The sequence shown here is derived from an EMBL/GenBank/DDBJ whole genome shotgun (WGS) entry which is preliminary data.</text>
</comment>